<sequence length="70" mass="8253">MTTRLFVSRSVALCHYELTVFYFIFFTALCTVSSSLCFVQVVDFNCFWHLTHILFRDADACCQCMYLFLL</sequence>
<dbReference type="GO" id="GO:0016301">
    <property type="term" value="F:kinase activity"/>
    <property type="evidence" value="ECO:0007669"/>
    <property type="project" value="UniProtKB-KW"/>
</dbReference>
<proteinExistence type="predicted"/>
<keyword evidence="1" id="KW-0472">Membrane</keyword>
<reference evidence="2" key="1">
    <citation type="submission" date="2018-02" db="EMBL/GenBank/DDBJ databases">
        <title>Rhizophora mucronata_Transcriptome.</title>
        <authorList>
            <person name="Meera S.P."/>
            <person name="Sreeshan A."/>
            <person name="Augustine A."/>
        </authorList>
    </citation>
    <scope>NUCLEOTIDE SEQUENCE</scope>
    <source>
        <tissue evidence="2">Leaf</tissue>
    </source>
</reference>
<evidence type="ECO:0000313" key="2">
    <source>
        <dbReference type="EMBL" id="MBX11488.1"/>
    </source>
</evidence>
<protein>
    <submittedName>
        <fullName evidence="3">Serine/threonine-protein kinase</fullName>
    </submittedName>
</protein>
<dbReference type="AlphaFoldDB" id="A0A2P2L0K1"/>
<keyword evidence="1" id="KW-1133">Transmembrane helix</keyword>
<accession>A0A2P2L0K1</accession>
<evidence type="ECO:0000256" key="1">
    <source>
        <dbReference type="SAM" id="Phobius"/>
    </source>
</evidence>
<dbReference type="EMBL" id="GGEC01031004">
    <property type="protein sequence ID" value="MBX11488.1"/>
    <property type="molecule type" value="Transcribed_RNA"/>
</dbReference>
<feature type="transmembrane region" description="Helical" evidence="1">
    <location>
        <begin position="20"/>
        <end position="42"/>
    </location>
</feature>
<keyword evidence="3" id="KW-0808">Transferase</keyword>
<name>A0A2P2L0K1_RHIMU</name>
<keyword evidence="3" id="KW-0418">Kinase</keyword>
<evidence type="ECO:0000313" key="3">
    <source>
        <dbReference type="EMBL" id="MBX11489.1"/>
    </source>
</evidence>
<organism evidence="2">
    <name type="scientific">Rhizophora mucronata</name>
    <name type="common">Asiatic mangrove</name>
    <dbReference type="NCBI Taxonomy" id="61149"/>
    <lineage>
        <taxon>Eukaryota</taxon>
        <taxon>Viridiplantae</taxon>
        <taxon>Streptophyta</taxon>
        <taxon>Embryophyta</taxon>
        <taxon>Tracheophyta</taxon>
        <taxon>Spermatophyta</taxon>
        <taxon>Magnoliopsida</taxon>
        <taxon>eudicotyledons</taxon>
        <taxon>Gunneridae</taxon>
        <taxon>Pentapetalae</taxon>
        <taxon>rosids</taxon>
        <taxon>fabids</taxon>
        <taxon>Malpighiales</taxon>
        <taxon>Rhizophoraceae</taxon>
        <taxon>Rhizophora</taxon>
    </lineage>
</organism>
<keyword evidence="1" id="KW-0812">Transmembrane</keyword>
<dbReference type="EMBL" id="GGEC01031005">
    <property type="protein sequence ID" value="MBX11489.1"/>
    <property type="molecule type" value="Transcribed_RNA"/>
</dbReference>